<dbReference type="EMBL" id="JASPKY010000059">
    <property type="protein sequence ID" value="KAK9744384.1"/>
    <property type="molecule type" value="Genomic_DNA"/>
</dbReference>
<evidence type="ECO:0000256" key="1">
    <source>
        <dbReference type="SAM" id="MobiDB-lite"/>
    </source>
</evidence>
<sequence>MNNGLLRHFAPKHLHSGLKTIQLANFFAIRTFNDGMKSILKIFRHMDITVGRYALEYANSRDMARIQLAEKRHEKTSKEARTARRKAAADEQHFFEQEEGELYGPEIAE</sequence>
<gene>
    <name evidence="2" type="ORF">QE152_g7808</name>
</gene>
<evidence type="ECO:0000313" key="2">
    <source>
        <dbReference type="EMBL" id="KAK9744384.1"/>
    </source>
</evidence>
<accession>A0AAW1M909</accession>
<dbReference type="AlphaFoldDB" id="A0AAW1M909"/>
<organism evidence="2 3">
    <name type="scientific">Popillia japonica</name>
    <name type="common">Japanese beetle</name>
    <dbReference type="NCBI Taxonomy" id="7064"/>
    <lineage>
        <taxon>Eukaryota</taxon>
        <taxon>Metazoa</taxon>
        <taxon>Ecdysozoa</taxon>
        <taxon>Arthropoda</taxon>
        <taxon>Hexapoda</taxon>
        <taxon>Insecta</taxon>
        <taxon>Pterygota</taxon>
        <taxon>Neoptera</taxon>
        <taxon>Endopterygota</taxon>
        <taxon>Coleoptera</taxon>
        <taxon>Polyphaga</taxon>
        <taxon>Scarabaeiformia</taxon>
        <taxon>Scarabaeidae</taxon>
        <taxon>Rutelinae</taxon>
        <taxon>Popillia</taxon>
    </lineage>
</organism>
<evidence type="ECO:0000313" key="3">
    <source>
        <dbReference type="Proteomes" id="UP001458880"/>
    </source>
</evidence>
<feature type="compositionally biased region" description="Basic and acidic residues" evidence="1">
    <location>
        <begin position="72"/>
        <end position="96"/>
    </location>
</feature>
<protein>
    <submittedName>
        <fullName evidence="2">Uncharacterized protein</fullName>
    </submittedName>
</protein>
<comment type="caution">
    <text evidence="2">The sequence shown here is derived from an EMBL/GenBank/DDBJ whole genome shotgun (WGS) entry which is preliminary data.</text>
</comment>
<keyword evidence="3" id="KW-1185">Reference proteome</keyword>
<name>A0AAW1M909_POPJA</name>
<proteinExistence type="predicted"/>
<reference evidence="2 3" key="1">
    <citation type="journal article" date="2024" name="BMC Genomics">
        <title>De novo assembly and annotation of Popillia japonica's genome with initial clues to its potential as an invasive pest.</title>
        <authorList>
            <person name="Cucini C."/>
            <person name="Boschi S."/>
            <person name="Funari R."/>
            <person name="Cardaioli E."/>
            <person name="Iannotti N."/>
            <person name="Marturano G."/>
            <person name="Paoli F."/>
            <person name="Bruttini M."/>
            <person name="Carapelli A."/>
            <person name="Frati F."/>
            <person name="Nardi F."/>
        </authorList>
    </citation>
    <scope>NUCLEOTIDE SEQUENCE [LARGE SCALE GENOMIC DNA]</scope>
    <source>
        <strain evidence="2">DMR45628</strain>
    </source>
</reference>
<dbReference type="Proteomes" id="UP001458880">
    <property type="component" value="Unassembled WGS sequence"/>
</dbReference>
<feature type="region of interest" description="Disordered" evidence="1">
    <location>
        <begin position="72"/>
        <end position="109"/>
    </location>
</feature>